<dbReference type="OrthoDB" id="5405994at2"/>
<feature type="region of interest" description="Disordered" evidence="5">
    <location>
        <begin position="76"/>
        <end position="98"/>
    </location>
</feature>
<dbReference type="InterPro" id="IPR010982">
    <property type="entry name" value="Lambda_DNA-bd_dom_sf"/>
</dbReference>
<evidence type="ECO:0000256" key="2">
    <source>
        <dbReference type="ARBA" id="ARBA00023015"/>
    </source>
</evidence>
<dbReference type="RefSeq" id="WP_088699683.1">
    <property type="nucleotide sequence ID" value="NZ_JPUA01000024.1"/>
</dbReference>
<evidence type="ECO:0000256" key="1">
    <source>
        <dbReference type="ARBA" id="ARBA00006157"/>
    </source>
</evidence>
<keyword evidence="4" id="KW-0804">Transcription</keyword>
<name>A0A246S153_9GAMM</name>
<evidence type="ECO:0000313" key="7">
    <source>
        <dbReference type="EMBL" id="OWV30162.1"/>
    </source>
</evidence>
<protein>
    <recommendedName>
        <fullName evidence="6">Ner winged helix-turn-helix DNA-binding domain-containing protein</fullName>
    </recommendedName>
</protein>
<feature type="domain" description="Ner winged helix-turn-helix DNA-binding" evidence="6">
    <location>
        <begin position="14"/>
        <end position="84"/>
    </location>
</feature>
<feature type="compositionally biased region" description="Polar residues" evidence="5">
    <location>
        <begin position="83"/>
        <end position="98"/>
    </location>
</feature>
<dbReference type="InterPro" id="IPR038722">
    <property type="entry name" value="Ner_HTH_dom"/>
</dbReference>
<evidence type="ECO:0000256" key="4">
    <source>
        <dbReference type="ARBA" id="ARBA00023163"/>
    </source>
</evidence>
<gene>
    <name evidence="7" type="ORF">JI62_08065</name>
</gene>
<dbReference type="SUPFAM" id="SSF47413">
    <property type="entry name" value="lambda repressor-like DNA-binding domains"/>
    <property type="match status" value="1"/>
</dbReference>
<dbReference type="Gene3D" id="1.10.260.40">
    <property type="entry name" value="lambda repressor-like DNA-binding domains"/>
    <property type="match status" value="1"/>
</dbReference>
<dbReference type="Proteomes" id="UP000197334">
    <property type="component" value="Unassembled WGS sequence"/>
</dbReference>
<keyword evidence="3" id="KW-0238">DNA-binding</keyword>
<dbReference type="AlphaFoldDB" id="A0A246S153"/>
<sequence>MNEKSASKKASPKDWHRADIVAAVRKAGWSLRKLAKHHGYACATQLTVALDRPWPKGERLIAEAIGTDAQTIWPSRYADKDTTGSNKRNCQQGNRKAA</sequence>
<proteinExistence type="inferred from homology"/>
<dbReference type="EMBL" id="JPUA01000024">
    <property type="protein sequence ID" value="OWV30162.1"/>
    <property type="molecule type" value="Genomic_DNA"/>
</dbReference>
<dbReference type="Pfam" id="PF13693">
    <property type="entry name" value="HTH_35"/>
    <property type="match status" value="1"/>
</dbReference>
<evidence type="ECO:0000259" key="6">
    <source>
        <dbReference type="Pfam" id="PF13693"/>
    </source>
</evidence>
<comment type="similarity">
    <text evidence="1">Belongs to the ner transcriptional regulatory family.</text>
</comment>
<evidence type="ECO:0000313" key="8">
    <source>
        <dbReference type="Proteomes" id="UP000197334"/>
    </source>
</evidence>
<comment type="caution">
    <text evidence="7">The sequence shown here is derived from an EMBL/GenBank/DDBJ whole genome shotgun (WGS) entry which is preliminary data.</text>
</comment>
<accession>A0A246S153</accession>
<keyword evidence="2" id="KW-0805">Transcription regulation</keyword>
<keyword evidence="8" id="KW-1185">Reference proteome</keyword>
<dbReference type="GO" id="GO:0003677">
    <property type="term" value="F:DNA binding"/>
    <property type="evidence" value="ECO:0007669"/>
    <property type="project" value="UniProtKB-KW"/>
</dbReference>
<reference evidence="7 8" key="1">
    <citation type="submission" date="2014-08" db="EMBL/GenBank/DDBJ databases">
        <title>Draft genome sequence of a novel L-asparaginase producing marine bacterium, Halomonas campaniensis.</title>
        <authorList>
            <person name="Sundarakrishnan B."/>
            <person name="Moushumi Priya A."/>
            <person name="Raman G."/>
            <person name="Sakthivel N."/>
            <person name="Park S."/>
            <person name="Jayachandran S."/>
        </authorList>
    </citation>
    <scope>NUCLEOTIDE SEQUENCE [LARGE SCALE GENOMIC DNA]</scope>
    <source>
        <strain evidence="7 8">SK03</strain>
    </source>
</reference>
<evidence type="ECO:0000256" key="5">
    <source>
        <dbReference type="SAM" id="MobiDB-lite"/>
    </source>
</evidence>
<evidence type="ECO:0000256" key="3">
    <source>
        <dbReference type="ARBA" id="ARBA00023125"/>
    </source>
</evidence>
<organism evidence="7 8">
    <name type="scientific">Halomonas campaniensis</name>
    <dbReference type="NCBI Taxonomy" id="213554"/>
    <lineage>
        <taxon>Bacteria</taxon>
        <taxon>Pseudomonadati</taxon>
        <taxon>Pseudomonadota</taxon>
        <taxon>Gammaproteobacteria</taxon>
        <taxon>Oceanospirillales</taxon>
        <taxon>Halomonadaceae</taxon>
        <taxon>Halomonas</taxon>
    </lineage>
</organism>